<dbReference type="InterPro" id="IPR011990">
    <property type="entry name" value="TPR-like_helical_dom_sf"/>
</dbReference>
<comment type="similarity">
    <text evidence="2">Belongs to the SusD family.</text>
</comment>
<dbReference type="InterPro" id="IPR033985">
    <property type="entry name" value="SusD-like_N"/>
</dbReference>
<evidence type="ECO:0000313" key="10">
    <source>
        <dbReference type="Proteomes" id="UP001460202"/>
    </source>
</evidence>
<keyword evidence="10" id="KW-1185">Reference proteome</keyword>
<feature type="signal peptide" evidence="6">
    <location>
        <begin position="1"/>
        <end position="21"/>
    </location>
</feature>
<dbReference type="Proteomes" id="UP001460202">
    <property type="component" value="Unassembled WGS sequence"/>
</dbReference>
<protein>
    <submittedName>
        <fullName evidence="9">RagB/SusD family nutrient uptake outer membrane protein</fullName>
    </submittedName>
</protein>
<dbReference type="RefSeq" id="WP_349094479.1">
    <property type="nucleotide sequence ID" value="NZ_JBBMFL010000017.1"/>
</dbReference>
<proteinExistence type="inferred from homology"/>
<evidence type="ECO:0000256" key="1">
    <source>
        <dbReference type="ARBA" id="ARBA00004442"/>
    </source>
</evidence>
<keyword evidence="4" id="KW-0472">Membrane</keyword>
<dbReference type="Pfam" id="PF07980">
    <property type="entry name" value="SusD_RagB"/>
    <property type="match status" value="1"/>
</dbReference>
<evidence type="ECO:0000256" key="4">
    <source>
        <dbReference type="ARBA" id="ARBA00023136"/>
    </source>
</evidence>
<dbReference type="Gene3D" id="1.25.40.390">
    <property type="match status" value="2"/>
</dbReference>
<evidence type="ECO:0000256" key="5">
    <source>
        <dbReference type="ARBA" id="ARBA00023237"/>
    </source>
</evidence>
<evidence type="ECO:0000256" key="6">
    <source>
        <dbReference type="SAM" id="SignalP"/>
    </source>
</evidence>
<dbReference type="Pfam" id="PF14322">
    <property type="entry name" value="SusD-like_3"/>
    <property type="match status" value="1"/>
</dbReference>
<dbReference type="PROSITE" id="PS51257">
    <property type="entry name" value="PROKAR_LIPOPROTEIN"/>
    <property type="match status" value="1"/>
</dbReference>
<organism evidence="9 10">
    <name type="scientific">Alistipes intestinihominis</name>
    <dbReference type="NCBI Taxonomy" id="3133172"/>
    <lineage>
        <taxon>Bacteria</taxon>
        <taxon>Pseudomonadati</taxon>
        <taxon>Bacteroidota</taxon>
        <taxon>Bacteroidia</taxon>
        <taxon>Bacteroidales</taxon>
        <taxon>Rikenellaceae</taxon>
        <taxon>Alistipes</taxon>
    </lineage>
</organism>
<keyword evidence="3 6" id="KW-0732">Signal</keyword>
<evidence type="ECO:0000313" key="9">
    <source>
        <dbReference type="EMBL" id="MEQ2545849.1"/>
    </source>
</evidence>
<gene>
    <name evidence="9" type="ORF">WMO46_12930</name>
</gene>
<feature type="domain" description="SusD-like N-terminal" evidence="8">
    <location>
        <begin position="76"/>
        <end position="230"/>
    </location>
</feature>
<evidence type="ECO:0000256" key="3">
    <source>
        <dbReference type="ARBA" id="ARBA00022729"/>
    </source>
</evidence>
<comment type="caution">
    <text evidence="9">The sequence shown here is derived from an EMBL/GenBank/DDBJ whole genome shotgun (WGS) entry which is preliminary data.</text>
</comment>
<keyword evidence="5" id="KW-0998">Cell outer membrane</keyword>
<name>A0ABV1GZK4_9BACT</name>
<accession>A0ABV1GZK4</accession>
<evidence type="ECO:0000259" key="8">
    <source>
        <dbReference type="Pfam" id="PF14322"/>
    </source>
</evidence>
<feature type="chain" id="PRO_5046710572" evidence="6">
    <location>
        <begin position="22"/>
        <end position="505"/>
    </location>
</feature>
<feature type="domain" description="RagB/SusD" evidence="7">
    <location>
        <begin position="341"/>
        <end position="478"/>
    </location>
</feature>
<reference evidence="9 10" key="1">
    <citation type="submission" date="2024-03" db="EMBL/GenBank/DDBJ databases">
        <title>Human intestinal bacterial collection.</title>
        <authorList>
            <person name="Pauvert C."/>
            <person name="Hitch T.C.A."/>
            <person name="Clavel T."/>
        </authorList>
    </citation>
    <scope>NUCLEOTIDE SEQUENCE [LARGE SCALE GENOMIC DNA]</scope>
    <source>
        <strain evidence="9 10">CLA-KB-H122</strain>
    </source>
</reference>
<dbReference type="SUPFAM" id="SSF48452">
    <property type="entry name" value="TPR-like"/>
    <property type="match status" value="1"/>
</dbReference>
<dbReference type="EMBL" id="JBBMFL010000017">
    <property type="protein sequence ID" value="MEQ2545849.1"/>
    <property type="molecule type" value="Genomic_DNA"/>
</dbReference>
<evidence type="ECO:0000259" key="7">
    <source>
        <dbReference type="Pfam" id="PF07980"/>
    </source>
</evidence>
<dbReference type="InterPro" id="IPR012944">
    <property type="entry name" value="SusD_RagB_dom"/>
</dbReference>
<evidence type="ECO:0000256" key="2">
    <source>
        <dbReference type="ARBA" id="ARBA00006275"/>
    </source>
</evidence>
<sequence length="505" mass="56715">MKTFAKIFVSCTLLLSSASCGEWLDVMPQGMTTEENLFSDYSGYRSALNGIYQQMASPSLYGRELSWGFVSALSQYYDFGSMDASQIYAYTEKMDYENKEVLDFLESIWQTAYNTIANCNALISHVEKADPDLFPYAESGEREMIYGEALAARALLHFELLRLFAAAPVVDLTAKAIPYSTTYPDKVPSRYTTEEVLEKIIADFEAALPLLAVNDLKLDALKTVSTRFAANDSRGLFFGYRGTRLHYWAVKALLARVYMYACDYEKALAAATEVYDACKTWFPITTKAEAQGVSGAVKLYEDIIFAAYDQYLKKNYNSVMLSSQGATTTFILALRSPKGRFSGETSYDTRYMYTINQPDEEEQEDVYASCKYVKYTSTQGSDFDKETTQGALVPVIRMSEIMLIMAECRARGESGEGDGDISAAVSDLNLVHKVRCSGRKTVSASDFDTFMSKLELEVWKENIGEGQYFFYLKRINSPTLVSTTQTIQMADKYVFPIPDSETTLK</sequence>
<comment type="subcellular location">
    <subcellularLocation>
        <location evidence="1">Cell outer membrane</location>
    </subcellularLocation>
</comment>